<name>A0A9N9GIZ6_9GLOM</name>
<keyword evidence="3" id="KW-1185">Reference proteome</keyword>
<accession>A0A9N9GIZ6</accession>
<protein>
    <submittedName>
        <fullName evidence="2">11475_t:CDS:1</fullName>
    </submittedName>
</protein>
<organism evidence="2 3">
    <name type="scientific">Paraglomus brasilianum</name>
    <dbReference type="NCBI Taxonomy" id="144538"/>
    <lineage>
        <taxon>Eukaryota</taxon>
        <taxon>Fungi</taxon>
        <taxon>Fungi incertae sedis</taxon>
        <taxon>Mucoromycota</taxon>
        <taxon>Glomeromycotina</taxon>
        <taxon>Glomeromycetes</taxon>
        <taxon>Paraglomerales</taxon>
        <taxon>Paraglomeraceae</taxon>
        <taxon>Paraglomus</taxon>
    </lineage>
</organism>
<evidence type="ECO:0000256" key="1">
    <source>
        <dbReference type="SAM" id="MobiDB-lite"/>
    </source>
</evidence>
<feature type="compositionally biased region" description="Polar residues" evidence="1">
    <location>
        <begin position="36"/>
        <end position="46"/>
    </location>
</feature>
<dbReference type="EMBL" id="CAJVPI010001292">
    <property type="protein sequence ID" value="CAG8605329.1"/>
    <property type="molecule type" value="Genomic_DNA"/>
</dbReference>
<dbReference type="AlphaFoldDB" id="A0A9N9GIZ6"/>
<comment type="caution">
    <text evidence="2">The sequence shown here is derived from an EMBL/GenBank/DDBJ whole genome shotgun (WGS) entry which is preliminary data.</text>
</comment>
<dbReference type="Proteomes" id="UP000789739">
    <property type="component" value="Unassembled WGS sequence"/>
</dbReference>
<gene>
    <name evidence="2" type="ORF">PBRASI_LOCUS7869</name>
</gene>
<feature type="region of interest" description="Disordered" evidence="1">
    <location>
        <begin position="36"/>
        <end position="96"/>
    </location>
</feature>
<reference evidence="2" key="1">
    <citation type="submission" date="2021-06" db="EMBL/GenBank/DDBJ databases">
        <authorList>
            <person name="Kallberg Y."/>
            <person name="Tangrot J."/>
            <person name="Rosling A."/>
        </authorList>
    </citation>
    <scope>NUCLEOTIDE SEQUENCE</scope>
    <source>
        <strain evidence="2">BR232B</strain>
    </source>
</reference>
<sequence length="118" mass="13411">MLNSAIERRELLPNHNQLKADLWDHRSITTNIMPAAQNTKEGSTYLQKKEFSTDYDSEDVSLLGPQPDRLENRNLHMTKSRSLSKNSSDGESNDLSCFSMSLLSNASRQQLKEKLQAN</sequence>
<dbReference type="OrthoDB" id="1717591at2759"/>
<feature type="compositionally biased region" description="Polar residues" evidence="1">
    <location>
        <begin position="75"/>
        <end position="96"/>
    </location>
</feature>
<evidence type="ECO:0000313" key="2">
    <source>
        <dbReference type="EMBL" id="CAG8605329.1"/>
    </source>
</evidence>
<evidence type="ECO:0000313" key="3">
    <source>
        <dbReference type="Proteomes" id="UP000789739"/>
    </source>
</evidence>
<proteinExistence type="predicted"/>